<dbReference type="AlphaFoldDB" id="A0A232M0M3"/>
<evidence type="ECO:0000313" key="1">
    <source>
        <dbReference type="EMBL" id="OXV09949.1"/>
    </source>
</evidence>
<dbReference type="SUPFAM" id="SSF57903">
    <property type="entry name" value="FYVE/PHD zinc finger"/>
    <property type="match status" value="1"/>
</dbReference>
<name>A0A232M0M3_9EURO</name>
<accession>A0A232M0M3</accession>
<reference evidence="1 2" key="1">
    <citation type="journal article" date="2015" name="Environ. Microbiol.">
        <title>Metagenome sequence of Elaphomyces granulatus from sporocarp tissue reveals Ascomycota ectomycorrhizal fingerprints of genome expansion and a Proteobacteria-rich microbiome.</title>
        <authorList>
            <person name="Quandt C.A."/>
            <person name="Kohler A."/>
            <person name="Hesse C.N."/>
            <person name="Sharpton T.J."/>
            <person name="Martin F."/>
            <person name="Spatafora J.W."/>
        </authorList>
    </citation>
    <scope>NUCLEOTIDE SEQUENCE [LARGE SCALE GENOMIC DNA]</scope>
    <source>
        <strain evidence="1 2">OSC145934</strain>
    </source>
</reference>
<gene>
    <name evidence="1" type="ORF">Egran_02287</name>
</gene>
<dbReference type="OrthoDB" id="5288318at2759"/>
<comment type="caution">
    <text evidence="1">The sequence shown here is derived from an EMBL/GenBank/DDBJ whole genome shotgun (WGS) entry which is preliminary data.</text>
</comment>
<evidence type="ECO:0000313" key="2">
    <source>
        <dbReference type="Proteomes" id="UP000243515"/>
    </source>
</evidence>
<dbReference type="EMBL" id="NPHW01003210">
    <property type="protein sequence ID" value="OXV09949.1"/>
    <property type="molecule type" value="Genomic_DNA"/>
</dbReference>
<sequence>MVVFVDYDQDSYGDALHHLPDNAEAALQSYVVPEKAAVLSNFTVSSINSVEVGQLNDVKSDAEQGEPVNPNFNGFSASLSCYPIVKEIARSVDLNTLDALSRTCRQFRANLLPFRHQLIKETLRCENEYIEALSALMREGATIPDNLKHALQLLSESDLEPDRLSSTKFGKCARDMVAECRRCSRVVCRNCTIKPPSHSMLKNRLRRLCTTCRTVPLICHLFPSPAMYSETVLTSVPPSFTGLAFARTPCSCEEVVWICQPCGQSLRNSDTTYRRVWTWRTRYSTYLGGGLGTGIGEGCQGVKCGRGEDCLAAQEIELEVDCEADESTAGVLDHNHSTGQTHASTASHEHIERLDNRDDEEPGYFRQEIVGIGGVVKHKVKKRITLGACVVEHEEERETGRYLRREETGQHRSWCAWCWRVVPSMEDLQNQGGLQGRLQ</sequence>
<dbReference type="InterPro" id="IPR011011">
    <property type="entry name" value="Znf_FYVE_PHD"/>
</dbReference>
<dbReference type="CDD" id="cd00065">
    <property type="entry name" value="FYVE_like_SF"/>
    <property type="match status" value="1"/>
</dbReference>
<keyword evidence="2" id="KW-1185">Reference proteome</keyword>
<dbReference type="Proteomes" id="UP000243515">
    <property type="component" value="Unassembled WGS sequence"/>
</dbReference>
<proteinExistence type="predicted"/>
<organism evidence="1 2">
    <name type="scientific">Elaphomyces granulatus</name>
    <dbReference type="NCBI Taxonomy" id="519963"/>
    <lineage>
        <taxon>Eukaryota</taxon>
        <taxon>Fungi</taxon>
        <taxon>Dikarya</taxon>
        <taxon>Ascomycota</taxon>
        <taxon>Pezizomycotina</taxon>
        <taxon>Eurotiomycetes</taxon>
        <taxon>Eurotiomycetidae</taxon>
        <taxon>Eurotiales</taxon>
        <taxon>Elaphomycetaceae</taxon>
        <taxon>Elaphomyces</taxon>
    </lineage>
</organism>
<protein>
    <submittedName>
        <fullName evidence="1">Uncharacterized protein</fullName>
    </submittedName>
</protein>